<protein>
    <recommendedName>
        <fullName evidence="2">Condensin complex subunit 1 C-terminal domain-containing protein</fullName>
    </recommendedName>
</protein>
<dbReference type="AlphaFoldDB" id="X1SS52"/>
<dbReference type="Gene3D" id="1.25.10.10">
    <property type="entry name" value="Leucine-rich Repeat Variant"/>
    <property type="match status" value="1"/>
</dbReference>
<dbReference type="EMBL" id="BARW01023446">
    <property type="protein sequence ID" value="GAI95773.1"/>
    <property type="molecule type" value="Genomic_DNA"/>
</dbReference>
<reference evidence="1" key="1">
    <citation type="journal article" date="2014" name="Front. Microbiol.">
        <title>High frequency of phylogenetically diverse reductive dehalogenase-homologous genes in deep subseafloor sedimentary metagenomes.</title>
        <authorList>
            <person name="Kawai M."/>
            <person name="Futagami T."/>
            <person name="Toyoda A."/>
            <person name="Takaki Y."/>
            <person name="Nishi S."/>
            <person name="Hori S."/>
            <person name="Arai W."/>
            <person name="Tsubouchi T."/>
            <person name="Morono Y."/>
            <person name="Uchiyama I."/>
            <person name="Ito T."/>
            <person name="Fujiyama A."/>
            <person name="Inagaki F."/>
            <person name="Takami H."/>
        </authorList>
    </citation>
    <scope>NUCLEOTIDE SEQUENCE</scope>
    <source>
        <strain evidence="1">Expedition CK06-06</strain>
    </source>
</reference>
<comment type="caution">
    <text evidence="1">The sequence shown here is derived from an EMBL/GenBank/DDBJ whole genome shotgun (WGS) entry which is preliminary data.</text>
</comment>
<feature type="non-terminal residue" evidence="1">
    <location>
        <position position="163"/>
    </location>
</feature>
<evidence type="ECO:0000313" key="1">
    <source>
        <dbReference type="EMBL" id="GAI95773.1"/>
    </source>
</evidence>
<dbReference type="InterPro" id="IPR016024">
    <property type="entry name" value="ARM-type_fold"/>
</dbReference>
<dbReference type="InterPro" id="IPR011989">
    <property type="entry name" value="ARM-like"/>
</dbReference>
<organism evidence="1">
    <name type="scientific">marine sediment metagenome</name>
    <dbReference type="NCBI Taxonomy" id="412755"/>
    <lineage>
        <taxon>unclassified sequences</taxon>
        <taxon>metagenomes</taxon>
        <taxon>ecological metagenomes</taxon>
    </lineage>
</organism>
<gene>
    <name evidence="1" type="ORF">S12H4_38885</name>
</gene>
<accession>X1SS52</accession>
<proteinExistence type="predicted"/>
<name>X1SS52_9ZZZZ</name>
<sequence>MTNGVELGIQRVFRALSTISGELDTSWAKKGFEVIKSFVSSPNVVIREHAISALAKVKTADAVGILADLLVDSRLGSVVQSALAKLGSLCIDAVGNVLQSAESTELCRRCINILETIGTLRAVETLAAVFYHKSEEVRLESCLAVGRLLKIKGTARLVRSIDV</sequence>
<dbReference type="SUPFAM" id="SSF48371">
    <property type="entry name" value="ARM repeat"/>
    <property type="match status" value="1"/>
</dbReference>
<evidence type="ECO:0008006" key="2">
    <source>
        <dbReference type="Google" id="ProtNLM"/>
    </source>
</evidence>